<organism evidence="2 3">
    <name type="scientific">Endozoicomonas euniceicola</name>
    <dbReference type="NCBI Taxonomy" id="1234143"/>
    <lineage>
        <taxon>Bacteria</taxon>
        <taxon>Pseudomonadati</taxon>
        <taxon>Pseudomonadota</taxon>
        <taxon>Gammaproteobacteria</taxon>
        <taxon>Oceanospirillales</taxon>
        <taxon>Endozoicomonadaceae</taxon>
        <taxon>Endozoicomonas</taxon>
    </lineage>
</organism>
<feature type="region of interest" description="Disordered" evidence="1">
    <location>
        <begin position="44"/>
        <end position="65"/>
    </location>
</feature>
<evidence type="ECO:0000313" key="3">
    <source>
        <dbReference type="Proteomes" id="UP001163255"/>
    </source>
</evidence>
<proteinExistence type="predicted"/>
<gene>
    <name evidence="2" type="ORF">NX720_17595</name>
</gene>
<evidence type="ECO:0000256" key="1">
    <source>
        <dbReference type="SAM" id="MobiDB-lite"/>
    </source>
</evidence>
<dbReference type="EMBL" id="CP103300">
    <property type="protein sequence ID" value="UYM14691.1"/>
    <property type="molecule type" value="Genomic_DNA"/>
</dbReference>
<evidence type="ECO:0000313" key="2">
    <source>
        <dbReference type="EMBL" id="UYM14691.1"/>
    </source>
</evidence>
<dbReference type="RefSeq" id="WP_262596316.1">
    <property type="nucleotide sequence ID" value="NZ_CP103300.1"/>
</dbReference>
<name>A0ABY6GPK7_9GAMM</name>
<reference evidence="2" key="1">
    <citation type="submission" date="2022-10" db="EMBL/GenBank/DDBJ databases">
        <title>Completed Genome Sequence of two octocoral isolated bacterium, Endozoicomonas euniceicola EF212T and Endozoicomonas gorgoniicola PS125T.</title>
        <authorList>
            <person name="Chiou Y.-J."/>
            <person name="Chen Y.-H."/>
        </authorList>
    </citation>
    <scope>NUCLEOTIDE SEQUENCE</scope>
    <source>
        <strain evidence="2">EF212</strain>
    </source>
</reference>
<keyword evidence="3" id="KW-1185">Reference proteome</keyword>
<dbReference type="Proteomes" id="UP001163255">
    <property type="component" value="Chromosome"/>
</dbReference>
<feature type="compositionally biased region" description="Polar residues" evidence="1">
    <location>
        <begin position="55"/>
        <end position="65"/>
    </location>
</feature>
<protein>
    <submittedName>
        <fullName evidence="2">Uncharacterized protein</fullName>
    </submittedName>
</protein>
<sequence length="65" mass="7002">MKSIAASIIKGLQEAVDYTNGKTTGAIIHGEWLQNFKSLRSSADSSDKSILRHSGQANPNLNSEN</sequence>
<accession>A0ABY6GPK7</accession>